<evidence type="ECO:0000313" key="1">
    <source>
        <dbReference type="EMBL" id="MPL73336.1"/>
    </source>
</evidence>
<name>A0A644U250_9ZZZZ</name>
<proteinExistence type="predicted"/>
<dbReference type="AlphaFoldDB" id="A0A644U250"/>
<reference evidence="1" key="1">
    <citation type="submission" date="2019-08" db="EMBL/GenBank/DDBJ databases">
        <authorList>
            <person name="Kucharzyk K."/>
            <person name="Murdoch R.W."/>
            <person name="Higgins S."/>
            <person name="Loffler F."/>
        </authorList>
    </citation>
    <scope>NUCLEOTIDE SEQUENCE</scope>
</reference>
<protein>
    <submittedName>
        <fullName evidence="1">Uncharacterized protein</fullName>
    </submittedName>
</protein>
<sequence>MPILDEVVKVAVYVGTDINGDIENNPMVNLYHYFKVILLGEKWYLNVRELKDGKFLLYSLTQRKEGK</sequence>
<organism evidence="1">
    <name type="scientific">bioreactor metagenome</name>
    <dbReference type="NCBI Taxonomy" id="1076179"/>
    <lineage>
        <taxon>unclassified sequences</taxon>
        <taxon>metagenomes</taxon>
        <taxon>ecological metagenomes</taxon>
    </lineage>
</organism>
<comment type="caution">
    <text evidence="1">The sequence shown here is derived from an EMBL/GenBank/DDBJ whole genome shotgun (WGS) entry which is preliminary data.</text>
</comment>
<gene>
    <name evidence="1" type="ORF">SDC9_19135</name>
</gene>
<dbReference type="EMBL" id="VSSQ01000072">
    <property type="protein sequence ID" value="MPL73336.1"/>
    <property type="molecule type" value="Genomic_DNA"/>
</dbReference>
<accession>A0A644U250</accession>